<dbReference type="GeneID" id="98177493"/>
<proteinExistence type="predicted"/>
<evidence type="ECO:0008006" key="6">
    <source>
        <dbReference type="Google" id="ProtNLM"/>
    </source>
</evidence>
<gene>
    <name evidence="4" type="ORF">MFIFM68171_06750</name>
</gene>
<feature type="domain" description="DUF7923" evidence="2">
    <location>
        <begin position="77"/>
        <end position="263"/>
    </location>
</feature>
<evidence type="ECO:0000313" key="5">
    <source>
        <dbReference type="Proteomes" id="UP001628179"/>
    </source>
</evidence>
<evidence type="ECO:0000313" key="4">
    <source>
        <dbReference type="EMBL" id="GAB1316540.1"/>
    </source>
</evidence>
<evidence type="ECO:0000259" key="3">
    <source>
        <dbReference type="Pfam" id="PF25543"/>
    </source>
</evidence>
<comment type="caution">
    <text evidence="4">The sequence shown here is derived from an EMBL/GenBank/DDBJ whole genome shotgun (WGS) entry which is preliminary data.</text>
</comment>
<evidence type="ECO:0000256" key="1">
    <source>
        <dbReference type="SAM" id="MobiDB-lite"/>
    </source>
</evidence>
<dbReference type="Pfam" id="PF25540">
    <property type="entry name" value="DUF7923"/>
    <property type="match status" value="1"/>
</dbReference>
<feature type="region of interest" description="Disordered" evidence="1">
    <location>
        <begin position="272"/>
        <end position="297"/>
    </location>
</feature>
<protein>
    <recommendedName>
        <fullName evidence="6">C3H1-type domain-containing protein</fullName>
    </recommendedName>
</protein>
<dbReference type="InterPro" id="IPR057654">
    <property type="entry name" value="Znf-CCCH_tandem"/>
</dbReference>
<dbReference type="InterPro" id="IPR057683">
    <property type="entry name" value="DUF7923"/>
</dbReference>
<evidence type="ECO:0000259" key="2">
    <source>
        <dbReference type="Pfam" id="PF25540"/>
    </source>
</evidence>
<reference evidence="4 5" key="1">
    <citation type="submission" date="2024-09" db="EMBL/GenBank/DDBJ databases">
        <title>Itraconazole resistance in Madurella fahalii resulting from another homologue of gene encoding cytochrome P450 14-alpha sterol demethylase (CYP51).</title>
        <authorList>
            <person name="Yoshioka I."/>
            <person name="Fahal A.H."/>
            <person name="Kaneko S."/>
            <person name="Yaguchi T."/>
        </authorList>
    </citation>
    <scope>NUCLEOTIDE SEQUENCE [LARGE SCALE GENOMIC DNA]</scope>
    <source>
        <strain evidence="4 5">IFM 68171</strain>
    </source>
</reference>
<sequence>MANIPDGFGDFLDQFRAQTDDNLRRMTELNNQLSDLARQYTDVCRDLERERVAGRYAQEHAEMAERKLKDVEESVLRSAFVLVLVDADADSYLFDEKYYAADAAEGGERAATDLRSSVRHYVQSIDPDFASLPVVAKAFASGEGLAHLIAKAGIAKAGDSQRVLSRFTCGFSQADDMFDFVLVGKGKDRADHKLIGTFRQFVENPSCKHILLACCHDNGYVRMLEKYVYDPTVVGKVTMIKSPQAGSEFSALPFGSTTMDPVFTGWFRSGGAGSHRAAKTPAVSETGRNSPPPTTYASRAGVLQQATAPPESKPRPLPLFGTVGSDVIVVNADGHRLDLPLPPKSAAVSESFNRKTYGGGKRFCNMHHLYGWCSGNCGYLHGQLTAGEKLVMRHRLRLEKCHDRGKCRDPLCFYGHHCACHGQAKKCNFPASMHGVDTAGWKEVSASASSV</sequence>
<dbReference type="PANTHER" id="PTHR37543:SF1">
    <property type="entry name" value="CCCH ZINC FINGER DNA BINDING PROTEIN (AFU_ORTHOLOGUE AFUA_5G12760)"/>
    <property type="match status" value="1"/>
</dbReference>
<dbReference type="Proteomes" id="UP001628179">
    <property type="component" value="Unassembled WGS sequence"/>
</dbReference>
<dbReference type="PANTHER" id="PTHR37543">
    <property type="entry name" value="CCCH ZINC FINGER DNA BINDING PROTEIN (AFU_ORTHOLOGUE AFUA_5G12760)"/>
    <property type="match status" value="1"/>
</dbReference>
<name>A0ABQ0GFS3_9PEZI</name>
<feature type="domain" description="Tandem CCCH zinc finger" evidence="3">
    <location>
        <begin position="391"/>
        <end position="438"/>
    </location>
</feature>
<dbReference type="Pfam" id="PF25543">
    <property type="entry name" value="zf-CCCH_tandem"/>
    <property type="match status" value="1"/>
</dbReference>
<organism evidence="4 5">
    <name type="scientific">Madurella fahalii</name>
    <dbReference type="NCBI Taxonomy" id="1157608"/>
    <lineage>
        <taxon>Eukaryota</taxon>
        <taxon>Fungi</taxon>
        <taxon>Dikarya</taxon>
        <taxon>Ascomycota</taxon>
        <taxon>Pezizomycotina</taxon>
        <taxon>Sordariomycetes</taxon>
        <taxon>Sordariomycetidae</taxon>
        <taxon>Sordariales</taxon>
        <taxon>Sordariales incertae sedis</taxon>
        <taxon>Madurella</taxon>
    </lineage>
</organism>
<accession>A0ABQ0GFS3</accession>
<dbReference type="RefSeq" id="XP_070918271.1">
    <property type="nucleotide sequence ID" value="XM_071062170.1"/>
</dbReference>
<dbReference type="EMBL" id="BAAFSV010000003">
    <property type="protein sequence ID" value="GAB1316540.1"/>
    <property type="molecule type" value="Genomic_DNA"/>
</dbReference>
<keyword evidence="5" id="KW-1185">Reference proteome</keyword>